<proteinExistence type="predicted"/>
<evidence type="ECO:0000313" key="3">
    <source>
        <dbReference type="Proteomes" id="UP000800040"/>
    </source>
</evidence>
<gene>
    <name evidence="2" type="ORF">BDW02DRAFT_556702</name>
</gene>
<feature type="region of interest" description="Disordered" evidence="1">
    <location>
        <begin position="82"/>
        <end position="169"/>
    </location>
</feature>
<dbReference type="PANTHER" id="PTHR40422:SF1">
    <property type="entry name" value="TRANSLATION MACHINERY-ASSOCIATED PROTEIN 17"/>
    <property type="match status" value="1"/>
</dbReference>
<feature type="compositionally biased region" description="Gly residues" evidence="1">
    <location>
        <begin position="145"/>
        <end position="155"/>
    </location>
</feature>
<keyword evidence="3" id="KW-1185">Reference proteome</keyword>
<protein>
    <submittedName>
        <fullName evidence="2">Uncharacterized protein</fullName>
    </submittedName>
</protein>
<dbReference type="GO" id="GO:0070682">
    <property type="term" value="P:proteasome regulatory particle assembly"/>
    <property type="evidence" value="ECO:0007669"/>
    <property type="project" value="InterPro"/>
</dbReference>
<dbReference type="EMBL" id="ML975362">
    <property type="protein sequence ID" value="KAF1831494.1"/>
    <property type="molecule type" value="Genomic_DNA"/>
</dbReference>
<sequence length="169" mass="18259">MSTPIPLPLFKTALTDLPLDSLYAKYHELGNQMRHLERSNKELEGFVGDKECEEARVENGVVLGRFREMRGGIRWEVCGVRGVRWGGGDGEDVGVEEEGEGVEGRRDGGERGRDGEGVEERRNGGGGGRTGMNREGERERERRNGGGSGGTGMNGNTGDDGDDGEGVHL</sequence>
<evidence type="ECO:0000313" key="2">
    <source>
        <dbReference type="EMBL" id="KAF1831494.1"/>
    </source>
</evidence>
<reference evidence="2" key="1">
    <citation type="submission" date="2020-01" db="EMBL/GenBank/DDBJ databases">
        <authorList>
            <consortium name="DOE Joint Genome Institute"/>
            <person name="Haridas S."/>
            <person name="Albert R."/>
            <person name="Binder M."/>
            <person name="Bloem J."/>
            <person name="Labutti K."/>
            <person name="Salamov A."/>
            <person name="Andreopoulos B."/>
            <person name="Baker S.E."/>
            <person name="Barry K."/>
            <person name="Bills G."/>
            <person name="Bluhm B.H."/>
            <person name="Cannon C."/>
            <person name="Castanera R."/>
            <person name="Culley D.E."/>
            <person name="Daum C."/>
            <person name="Ezra D."/>
            <person name="Gonzalez J.B."/>
            <person name="Henrissat B."/>
            <person name="Kuo A."/>
            <person name="Liang C."/>
            <person name="Lipzen A."/>
            <person name="Lutzoni F."/>
            <person name="Magnuson J."/>
            <person name="Mondo S."/>
            <person name="Nolan M."/>
            <person name="Ohm R."/>
            <person name="Pangilinan J."/>
            <person name="Park H.-J."/>
            <person name="Ramirez L."/>
            <person name="Alfaro M."/>
            <person name="Sun H."/>
            <person name="Tritt A."/>
            <person name="Yoshinaga Y."/>
            <person name="Zwiers L.-H."/>
            <person name="Turgeon B.G."/>
            <person name="Goodwin S.B."/>
            <person name="Spatafora J.W."/>
            <person name="Crous P.W."/>
            <person name="Grigoriev I.V."/>
        </authorList>
    </citation>
    <scope>NUCLEOTIDE SEQUENCE</scope>
    <source>
        <strain evidence="2">P77</strain>
    </source>
</reference>
<dbReference type="AlphaFoldDB" id="A0A6A5KAM3"/>
<accession>A0A6A5KAM3</accession>
<dbReference type="PANTHER" id="PTHR40422">
    <property type="entry name" value="TRANSLATION MACHINERY-ASSOCIATED PROTEIN 17"/>
    <property type="match status" value="1"/>
</dbReference>
<dbReference type="OrthoDB" id="548474at2759"/>
<evidence type="ECO:0000256" key="1">
    <source>
        <dbReference type="SAM" id="MobiDB-lite"/>
    </source>
</evidence>
<dbReference type="Proteomes" id="UP000800040">
    <property type="component" value="Unassembled WGS sequence"/>
</dbReference>
<feature type="compositionally biased region" description="Basic and acidic residues" evidence="1">
    <location>
        <begin position="132"/>
        <end position="144"/>
    </location>
</feature>
<feature type="compositionally biased region" description="Basic and acidic residues" evidence="1">
    <location>
        <begin position="102"/>
        <end position="123"/>
    </location>
</feature>
<organism evidence="2 3">
    <name type="scientific">Decorospora gaudefroyi</name>
    <dbReference type="NCBI Taxonomy" id="184978"/>
    <lineage>
        <taxon>Eukaryota</taxon>
        <taxon>Fungi</taxon>
        <taxon>Dikarya</taxon>
        <taxon>Ascomycota</taxon>
        <taxon>Pezizomycotina</taxon>
        <taxon>Dothideomycetes</taxon>
        <taxon>Pleosporomycetidae</taxon>
        <taxon>Pleosporales</taxon>
        <taxon>Pleosporineae</taxon>
        <taxon>Pleosporaceae</taxon>
        <taxon>Decorospora</taxon>
    </lineage>
</organism>
<name>A0A6A5KAM3_9PLEO</name>
<dbReference type="InterPro" id="IPR038966">
    <property type="entry name" value="TMA17"/>
</dbReference>
<dbReference type="GO" id="GO:0030674">
    <property type="term" value="F:protein-macromolecule adaptor activity"/>
    <property type="evidence" value="ECO:0007669"/>
    <property type="project" value="TreeGrafter"/>
</dbReference>
<feature type="compositionally biased region" description="Acidic residues" evidence="1">
    <location>
        <begin position="159"/>
        <end position="169"/>
    </location>
</feature>
<feature type="compositionally biased region" description="Acidic residues" evidence="1">
    <location>
        <begin position="89"/>
        <end position="101"/>
    </location>
</feature>